<dbReference type="Gene3D" id="3.60.15.10">
    <property type="entry name" value="Ribonuclease Z/Hydroxyacylglutathione hydrolase-like"/>
    <property type="match status" value="1"/>
</dbReference>
<evidence type="ECO:0000313" key="3">
    <source>
        <dbReference type="Proteomes" id="UP000002654"/>
    </source>
</evidence>
<sequence>MRVFFDGGIVLEGRGFRIIVDPFKPHDFRTFDLVLVTHGHSDHVTRHIKRARVALTKETMAVLLTRYGVRPLELHIVRPGDVLDFGKFRVAVYNAGHVMGSVMYVVESAEGTVGFTGDFNVYGSNVVDGADQIEADVLVMEATYGSRHYVFPPREKIYRELLELAEKKDVLLAIRAGPLGKGQELAKLLPHDRLYLEPKIAELNRALGVRGGREYRPRAVGPGDVVLLGLTSRPPLGATLVELSGHFAVHKPQDGLGLPLSNHSDFPGLLEMALRSRAKRIYTVYGHAAELAKWLNRLGVRASTIPPKGQMELTQWL</sequence>
<organism evidence="2 3">
    <name type="scientific">Thermoproteus tenax (strain ATCC 35583 / DSM 2078 / JCM 9277 / NBRC 100435 / Kra 1)</name>
    <dbReference type="NCBI Taxonomy" id="768679"/>
    <lineage>
        <taxon>Archaea</taxon>
        <taxon>Thermoproteota</taxon>
        <taxon>Thermoprotei</taxon>
        <taxon>Thermoproteales</taxon>
        <taxon>Thermoproteaceae</taxon>
        <taxon>Thermoproteus</taxon>
    </lineage>
</organism>
<dbReference type="PaxDb" id="768679-TTX_1395"/>
<dbReference type="AlphaFoldDB" id="G4RKD2"/>
<dbReference type="PANTHER" id="PTHR11203:SF37">
    <property type="entry name" value="INTEGRATOR COMPLEX SUBUNIT 11"/>
    <property type="match status" value="1"/>
</dbReference>
<dbReference type="RefSeq" id="WP_014127282.1">
    <property type="nucleotide sequence ID" value="NC_016070.1"/>
</dbReference>
<dbReference type="eggNOG" id="arCOG00545">
    <property type="taxonomic scope" value="Archaea"/>
</dbReference>
<dbReference type="STRING" id="768679.TTX_1395"/>
<name>G4RKD2_THETK</name>
<dbReference type="KEGG" id="ttn:TTX_1395"/>
<dbReference type="InterPro" id="IPR036866">
    <property type="entry name" value="RibonucZ/Hydroxyglut_hydro"/>
</dbReference>
<dbReference type="InterPro" id="IPR050698">
    <property type="entry name" value="MBL"/>
</dbReference>
<dbReference type="PANTHER" id="PTHR11203">
    <property type="entry name" value="CLEAVAGE AND POLYADENYLATION SPECIFICITY FACTOR FAMILY MEMBER"/>
    <property type="match status" value="1"/>
</dbReference>
<dbReference type="Pfam" id="PF12706">
    <property type="entry name" value="Lactamase_B_2"/>
    <property type="match status" value="1"/>
</dbReference>
<dbReference type="SUPFAM" id="SSF56281">
    <property type="entry name" value="Metallo-hydrolase/oxidoreductase"/>
    <property type="match status" value="1"/>
</dbReference>
<protein>
    <submittedName>
        <fullName evidence="2">Metallo-beta-lactamase family protein</fullName>
    </submittedName>
</protein>
<proteinExistence type="predicted"/>
<feature type="domain" description="Metallo-beta-lactamase" evidence="1">
    <location>
        <begin position="5"/>
        <end position="174"/>
    </location>
</feature>
<dbReference type="PATRIC" id="fig|768679.9.peg.1414"/>
<evidence type="ECO:0000259" key="1">
    <source>
        <dbReference type="SMART" id="SM00849"/>
    </source>
</evidence>
<accession>G4RKD2</accession>
<keyword evidence="3" id="KW-1185">Reference proteome</keyword>
<evidence type="ECO:0000313" key="2">
    <source>
        <dbReference type="EMBL" id="CCC82027.1"/>
    </source>
</evidence>
<dbReference type="GO" id="GO:0004521">
    <property type="term" value="F:RNA endonuclease activity"/>
    <property type="evidence" value="ECO:0007669"/>
    <property type="project" value="TreeGrafter"/>
</dbReference>
<dbReference type="Proteomes" id="UP000002654">
    <property type="component" value="Chromosome"/>
</dbReference>
<reference evidence="2 3" key="1">
    <citation type="journal article" date="2011" name="PLoS ONE">
        <title>The complete genome sequence of Thermoproteus tenax: a physiologically versatile member of the Crenarchaeota.</title>
        <authorList>
            <person name="Siebers B."/>
            <person name="Zaparty M."/>
            <person name="Raddatz G."/>
            <person name="Tjaden B."/>
            <person name="Albers S.V."/>
            <person name="Bell S.D."/>
            <person name="Blombach F."/>
            <person name="Kletzin A."/>
            <person name="Kyrpides N."/>
            <person name="Lanz C."/>
            <person name="Plagens A."/>
            <person name="Rampp M."/>
            <person name="Rosinus A."/>
            <person name="von Jan M."/>
            <person name="Makarova K.S."/>
            <person name="Klenk H.P."/>
            <person name="Schuster S.C."/>
            <person name="Hensel R."/>
        </authorList>
    </citation>
    <scope>NUCLEOTIDE SEQUENCE [LARGE SCALE GENOMIC DNA]</scope>
    <source>
        <strain evidence="3">ATCC 35583 / DSM 2078 / JCM 9277 / NBRC 100435 / Kra 1</strain>
    </source>
</reference>
<dbReference type="HOGENOM" id="CLU_050517_0_0_2"/>
<dbReference type="InterPro" id="IPR001279">
    <property type="entry name" value="Metallo-B-lactamas"/>
</dbReference>
<gene>
    <name evidence="2" type="ordered locus">TTX_1395</name>
</gene>
<dbReference type="GeneID" id="11262274"/>
<dbReference type="SMART" id="SM00849">
    <property type="entry name" value="Lactamase_B"/>
    <property type="match status" value="1"/>
</dbReference>
<dbReference type="EMBL" id="FN869859">
    <property type="protein sequence ID" value="CCC82027.1"/>
    <property type="molecule type" value="Genomic_DNA"/>
</dbReference>